<dbReference type="InterPro" id="IPR039421">
    <property type="entry name" value="Type_1_exporter"/>
</dbReference>
<evidence type="ECO:0000256" key="3">
    <source>
        <dbReference type="ARBA" id="ARBA00022741"/>
    </source>
</evidence>
<evidence type="ECO:0000259" key="8">
    <source>
        <dbReference type="PROSITE" id="PS50893"/>
    </source>
</evidence>
<evidence type="ECO:0000313" key="11">
    <source>
        <dbReference type="Proteomes" id="UP000649753"/>
    </source>
</evidence>
<name>A0A927R1D9_9ACTN</name>
<accession>A0A927R1D9</accession>
<gene>
    <name evidence="10" type="ORF">H4W31_008253</name>
</gene>
<dbReference type="GO" id="GO:0005886">
    <property type="term" value="C:plasma membrane"/>
    <property type="evidence" value="ECO:0007669"/>
    <property type="project" value="UniProtKB-SubCell"/>
</dbReference>
<keyword evidence="3" id="KW-0547">Nucleotide-binding</keyword>
<dbReference type="Gene3D" id="3.40.50.300">
    <property type="entry name" value="P-loop containing nucleotide triphosphate hydrolases"/>
    <property type="match status" value="1"/>
</dbReference>
<dbReference type="InterPro" id="IPR027417">
    <property type="entry name" value="P-loop_NTPase"/>
</dbReference>
<comment type="caution">
    <text evidence="10">The sequence shown here is derived from an EMBL/GenBank/DDBJ whole genome shotgun (WGS) entry which is preliminary data.</text>
</comment>
<evidence type="ECO:0000256" key="2">
    <source>
        <dbReference type="ARBA" id="ARBA00022692"/>
    </source>
</evidence>
<dbReference type="PANTHER" id="PTHR43394">
    <property type="entry name" value="ATP-DEPENDENT PERMEASE MDL1, MITOCHONDRIAL"/>
    <property type="match status" value="1"/>
</dbReference>
<feature type="domain" description="ABC transmembrane type-1" evidence="9">
    <location>
        <begin position="40"/>
        <end position="326"/>
    </location>
</feature>
<keyword evidence="4 10" id="KW-0067">ATP-binding</keyword>
<feature type="transmembrane region" description="Helical" evidence="7">
    <location>
        <begin position="172"/>
        <end position="193"/>
    </location>
</feature>
<dbReference type="PROSITE" id="PS50893">
    <property type="entry name" value="ABC_TRANSPORTER_2"/>
    <property type="match status" value="1"/>
</dbReference>
<evidence type="ECO:0000313" key="10">
    <source>
        <dbReference type="EMBL" id="MBE1492615.1"/>
    </source>
</evidence>
<dbReference type="Proteomes" id="UP000649753">
    <property type="component" value="Unassembled WGS sequence"/>
</dbReference>
<dbReference type="InterPro" id="IPR011527">
    <property type="entry name" value="ABC1_TM_dom"/>
</dbReference>
<comment type="subcellular location">
    <subcellularLocation>
        <location evidence="1">Cell membrane</location>
        <topology evidence="1">Multi-pass membrane protein</topology>
    </subcellularLocation>
</comment>
<dbReference type="Gene3D" id="1.20.1560.10">
    <property type="entry name" value="ABC transporter type 1, transmembrane domain"/>
    <property type="match status" value="1"/>
</dbReference>
<feature type="transmembrane region" description="Helical" evidence="7">
    <location>
        <begin position="39"/>
        <end position="64"/>
    </location>
</feature>
<evidence type="ECO:0000256" key="4">
    <source>
        <dbReference type="ARBA" id="ARBA00022840"/>
    </source>
</evidence>
<dbReference type="GO" id="GO:0005524">
    <property type="term" value="F:ATP binding"/>
    <property type="evidence" value="ECO:0007669"/>
    <property type="project" value="UniProtKB-KW"/>
</dbReference>
<sequence length="621" mass="66260">MTGGPGAAGSGAEPLPARVMWSHARTAAGLAVRAAPQSLAGLLALTVAAGLAPVGAAWLTRLVLDGLVGGMADRTLVWLAGALAVAGIATVVLPMLSRYAQTELGRQVRLAAVDRLYRALHQRLRGLTKLEDPPFHTRIQLAQQFGSSSPGDLVTNGTGIGRDLLTTGGFMVTLWVVNPWLLLAVAVAALPTIRAELLLSRLRTATMWRIGHANRRQHFYANLLSMPREAKEIRLFGLGAFFRARMLAELRSANADSRSVDRRDLKVQSMLALLGAAVAGGGLVWAVLAARSGQLTIGDVTVFVAAVAGVQGGLSGIVGQFGAVHHALMMMDHFHVATTTEPDLPVPATPAPVPALVDGIEFRDVWFRYGPSRPWVLRGVNLVLPAGQATALVGLNGSGKSTVVKLLCRLYDPVRGEIRWNGVDLRDLDPDELRQRIGTVFQDYVEYELSAAENIGVGDLSLLGDRDRIEAAGRRAGVHEALTRLPKGYDTMLTRMFLEGIDSEDADTGVLLSGGQGQRLALARALLREDRDLLILDEPSSGLDAEAEAEIHSQLRRHRGNGTSLLISHRLNTVRDAGQIAVLADGQIAELGDHDTLLAVDGVYARLFNLQARGYAAAAPA</sequence>
<dbReference type="SUPFAM" id="SSF90123">
    <property type="entry name" value="ABC transporter transmembrane region"/>
    <property type="match status" value="1"/>
</dbReference>
<evidence type="ECO:0000256" key="5">
    <source>
        <dbReference type="ARBA" id="ARBA00022989"/>
    </source>
</evidence>
<feature type="transmembrane region" description="Helical" evidence="7">
    <location>
        <begin position="302"/>
        <end position="324"/>
    </location>
</feature>
<dbReference type="Pfam" id="PF00005">
    <property type="entry name" value="ABC_tran"/>
    <property type="match status" value="1"/>
</dbReference>
<keyword evidence="11" id="KW-1185">Reference proteome</keyword>
<reference evidence="10" key="1">
    <citation type="submission" date="2020-10" db="EMBL/GenBank/DDBJ databases">
        <title>Sequencing the genomes of 1000 actinobacteria strains.</title>
        <authorList>
            <person name="Klenk H.-P."/>
        </authorList>
    </citation>
    <scope>NUCLEOTIDE SEQUENCE</scope>
    <source>
        <strain evidence="10">DSM 46832</strain>
    </source>
</reference>
<keyword evidence="5 7" id="KW-1133">Transmembrane helix</keyword>
<dbReference type="InterPro" id="IPR003593">
    <property type="entry name" value="AAA+_ATPase"/>
</dbReference>
<dbReference type="SUPFAM" id="SSF52540">
    <property type="entry name" value="P-loop containing nucleoside triphosphate hydrolases"/>
    <property type="match status" value="1"/>
</dbReference>
<dbReference type="RefSeq" id="WP_318783680.1">
    <property type="nucleotide sequence ID" value="NZ_JADBEB010000001.1"/>
</dbReference>
<protein>
    <submittedName>
        <fullName evidence="10">ATP-binding cassette subfamily B protein</fullName>
    </submittedName>
</protein>
<evidence type="ECO:0000256" key="6">
    <source>
        <dbReference type="ARBA" id="ARBA00023136"/>
    </source>
</evidence>
<feature type="transmembrane region" description="Helical" evidence="7">
    <location>
        <begin position="76"/>
        <end position="96"/>
    </location>
</feature>
<proteinExistence type="predicted"/>
<dbReference type="InterPro" id="IPR036640">
    <property type="entry name" value="ABC1_TM_sf"/>
</dbReference>
<dbReference type="GO" id="GO:0015421">
    <property type="term" value="F:ABC-type oligopeptide transporter activity"/>
    <property type="evidence" value="ECO:0007669"/>
    <property type="project" value="TreeGrafter"/>
</dbReference>
<dbReference type="PANTHER" id="PTHR43394:SF1">
    <property type="entry name" value="ATP-BINDING CASSETTE SUB-FAMILY B MEMBER 10, MITOCHONDRIAL"/>
    <property type="match status" value="1"/>
</dbReference>
<evidence type="ECO:0000259" key="9">
    <source>
        <dbReference type="PROSITE" id="PS50929"/>
    </source>
</evidence>
<dbReference type="SMART" id="SM00382">
    <property type="entry name" value="AAA"/>
    <property type="match status" value="1"/>
</dbReference>
<evidence type="ECO:0000256" key="1">
    <source>
        <dbReference type="ARBA" id="ARBA00004651"/>
    </source>
</evidence>
<organism evidence="10 11">
    <name type="scientific">Plantactinospora soyae</name>
    <dbReference type="NCBI Taxonomy" id="1544732"/>
    <lineage>
        <taxon>Bacteria</taxon>
        <taxon>Bacillati</taxon>
        <taxon>Actinomycetota</taxon>
        <taxon>Actinomycetes</taxon>
        <taxon>Micromonosporales</taxon>
        <taxon>Micromonosporaceae</taxon>
        <taxon>Plantactinospora</taxon>
    </lineage>
</organism>
<evidence type="ECO:0000256" key="7">
    <source>
        <dbReference type="SAM" id="Phobius"/>
    </source>
</evidence>
<dbReference type="GO" id="GO:0016887">
    <property type="term" value="F:ATP hydrolysis activity"/>
    <property type="evidence" value="ECO:0007669"/>
    <property type="project" value="InterPro"/>
</dbReference>
<feature type="transmembrane region" description="Helical" evidence="7">
    <location>
        <begin position="271"/>
        <end position="290"/>
    </location>
</feature>
<dbReference type="PROSITE" id="PS50929">
    <property type="entry name" value="ABC_TM1F"/>
    <property type="match status" value="1"/>
</dbReference>
<dbReference type="EMBL" id="JADBEB010000001">
    <property type="protein sequence ID" value="MBE1492615.1"/>
    <property type="molecule type" value="Genomic_DNA"/>
</dbReference>
<feature type="domain" description="ABC transporter" evidence="8">
    <location>
        <begin position="360"/>
        <end position="610"/>
    </location>
</feature>
<keyword evidence="6 7" id="KW-0472">Membrane</keyword>
<dbReference type="InterPro" id="IPR003439">
    <property type="entry name" value="ABC_transporter-like_ATP-bd"/>
</dbReference>
<dbReference type="AlphaFoldDB" id="A0A927R1D9"/>
<keyword evidence="2 7" id="KW-0812">Transmembrane</keyword>